<dbReference type="EMBL" id="WMIG01000001">
    <property type="protein sequence ID" value="MTH58126.1"/>
    <property type="molecule type" value="Genomic_DNA"/>
</dbReference>
<comment type="caution">
    <text evidence="1">The sequence shown here is derived from an EMBL/GenBank/DDBJ whole genome shotgun (WGS) entry which is preliminary data.</text>
</comment>
<dbReference type="AlphaFoldDB" id="A0A844HF54"/>
<name>A0A844HF54_9RHOB</name>
<proteinExistence type="predicted"/>
<evidence type="ECO:0000313" key="2">
    <source>
        <dbReference type="Proteomes" id="UP000449846"/>
    </source>
</evidence>
<evidence type="ECO:0000313" key="1">
    <source>
        <dbReference type="EMBL" id="MTH58126.1"/>
    </source>
</evidence>
<sequence length="118" mass="13448">MSLSEKFVDLVFLVTTCRGGSDLHRLQAMHRSPICPPGWSVRAAGPSWFLIWFQDPARLIRLRVVLVPRRWIGLSRAESLALVADQMARIESAPSQKRSSPVLRDAQHRIGRVLARHW</sequence>
<reference evidence="1 2" key="1">
    <citation type="submission" date="2019-11" db="EMBL/GenBank/DDBJ databases">
        <authorList>
            <person name="Dong K."/>
        </authorList>
    </citation>
    <scope>NUCLEOTIDE SEQUENCE [LARGE SCALE GENOMIC DNA]</scope>
    <source>
        <strain evidence="1 2">NBRC 112902</strain>
    </source>
</reference>
<organism evidence="1 2">
    <name type="scientific">Paracoccus litorisediminis</name>
    <dbReference type="NCBI Taxonomy" id="2006130"/>
    <lineage>
        <taxon>Bacteria</taxon>
        <taxon>Pseudomonadati</taxon>
        <taxon>Pseudomonadota</taxon>
        <taxon>Alphaproteobacteria</taxon>
        <taxon>Rhodobacterales</taxon>
        <taxon>Paracoccaceae</taxon>
        <taxon>Paracoccus</taxon>
    </lineage>
</organism>
<dbReference type="RefSeq" id="WP_155038028.1">
    <property type="nucleotide sequence ID" value="NZ_JBHGCD010000001.1"/>
</dbReference>
<dbReference type="Proteomes" id="UP000449846">
    <property type="component" value="Unassembled WGS sequence"/>
</dbReference>
<dbReference type="OrthoDB" id="7779240at2"/>
<accession>A0A844HF54</accession>
<keyword evidence="2" id="KW-1185">Reference proteome</keyword>
<gene>
    <name evidence="1" type="ORF">GL300_02750</name>
</gene>
<protein>
    <submittedName>
        <fullName evidence="1">Uncharacterized protein</fullName>
    </submittedName>
</protein>